<dbReference type="AlphaFoldDB" id="A0A450RUR5"/>
<dbReference type="InterPro" id="IPR003439">
    <property type="entry name" value="ABC_transporter-like_ATP-bd"/>
</dbReference>
<dbReference type="SUPFAM" id="SSF52540">
    <property type="entry name" value="P-loop containing nucleoside triphosphate hydrolases"/>
    <property type="match status" value="1"/>
</dbReference>
<keyword evidence="9 11" id="KW-0472">Membrane</keyword>
<dbReference type="GO" id="GO:0022857">
    <property type="term" value="F:transmembrane transporter activity"/>
    <property type="evidence" value="ECO:0007669"/>
    <property type="project" value="TreeGrafter"/>
</dbReference>
<keyword evidence="7 11" id="KW-0547">Nucleotide-binding</keyword>
<protein>
    <recommendedName>
        <fullName evidence="4 11">Cell division ATP-binding protein FtsE</fullName>
    </recommendedName>
</protein>
<gene>
    <name evidence="11" type="primary">ftsE</name>
    <name evidence="13" type="ORF">BECKDK2373B_GA0170837_100318</name>
</gene>
<proteinExistence type="inferred from homology"/>
<reference evidence="13" key="1">
    <citation type="submission" date="2019-02" db="EMBL/GenBank/DDBJ databases">
        <authorList>
            <person name="Gruber-Vodicka R. H."/>
            <person name="Seah K. B. B."/>
        </authorList>
    </citation>
    <scope>NUCLEOTIDE SEQUENCE</scope>
    <source>
        <strain evidence="13">BECK_DK47</strain>
    </source>
</reference>
<evidence type="ECO:0000313" key="13">
    <source>
        <dbReference type="EMBL" id="VFJ42818.1"/>
    </source>
</evidence>
<evidence type="ECO:0000256" key="10">
    <source>
        <dbReference type="ARBA" id="ARBA00023306"/>
    </source>
</evidence>
<organism evidence="13">
    <name type="scientific">Candidatus Kentrum sp. DK</name>
    <dbReference type="NCBI Taxonomy" id="2126562"/>
    <lineage>
        <taxon>Bacteria</taxon>
        <taxon>Pseudomonadati</taxon>
        <taxon>Pseudomonadota</taxon>
        <taxon>Gammaproteobacteria</taxon>
        <taxon>Candidatus Kentrum</taxon>
    </lineage>
</organism>
<dbReference type="InterPro" id="IPR003593">
    <property type="entry name" value="AAA+_ATPase"/>
</dbReference>
<sequence length="249" mass="28094">MAERVAFGFLDSWFYRYIENTTRPPVISFQHVFKRYPQGPDALRNVTLEISRGEMVFLTGHSGAGKSTLLRLIAAIERCTQGQLVVNGEDLNEISSRRIPYFRRRIGFVFQSPRLLPDRTVFDNVALPLIISGYPYRDILRRVRAALDKVGLLRKAGFYPITLSGGEQQRVGIARSVVNKPQVLLADEPTGNLDPALSWEIMLLFRQFNRFGVTVLVATHDISLIQQMQCRTLTLRNGSLISPDIGVSS</sequence>
<keyword evidence="5 11" id="KW-1003">Cell membrane</keyword>
<evidence type="ECO:0000256" key="7">
    <source>
        <dbReference type="ARBA" id="ARBA00022741"/>
    </source>
</evidence>
<evidence type="ECO:0000256" key="9">
    <source>
        <dbReference type="ARBA" id="ARBA00023136"/>
    </source>
</evidence>
<dbReference type="SMART" id="SM00382">
    <property type="entry name" value="AAA"/>
    <property type="match status" value="1"/>
</dbReference>
<comment type="subunit">
    <text evidence="11">Homodimer. Forms a membrane-associated complex with FtsX.</text>
</comment>
<dbReference type="GO" id="GO:0051301">
    <property type="term" value="P:cell division"/>
    <property type="evidence" value="ECO:0007669"/>
    <property type="project" value="UniProtKB-UniRule"/>
</dbReference>
<dbReference type="GO" id="GO:0005524">
    <property type="term" value="F:ATP binding"/>
    <property type="evidence" value="ECO:0007669"/>
    <property type="project" value="UniProtKB-UniRule"/>
</dbReference>
<dbReference type="InterPro" id="IPR015854">
    <property type="entry name" value="ABC_transpr_LolD-like"/>
</dbReference>
<evidence type="ECO:0000256" key="11">
    <source>
        <dbReference type="RuleBase" id="RU365094"/>
    </source>
</evidence>
<keyword evidence="10 11" id="KW-0131">Cell cycle</keyword>
<comment type="function">
    <text evidence="1">Part of the ABC transporter FtsEX involved in cellular division. Important for assembly or stability of the septal ring.</text>
</comment>
<evidence type="ECO:0000256" key="8">
    <source>
        <dbReference type="ARBA" id="ARBA00022840"/>
    </source>
</evidence>
<dbReference type="Pfam" id="PF00005">
    <property type="entry name" value="ABC_tran"/>
    <property type="match status" value="1"/>
</dbReference>
<evidence type="ECO:0000256" key="1">
    <source>
        <dbReference type="ARBA" id="ARBA00002579"/>
    </source>
</evidence>
<dbReference type="PANTHER" id="PTHR24220">
    <property type="entry name" value="IMPORT ATP-BINDING PROTEIN"/>
    <property type="match status" value="1"/>
</dbReference>
<dbReference type="PANTHER" id="PTHR24220:SF470">
    <property type="entry name" value="CELL DIVISION ATP-BINDING PROTEIN FTSE"/>
    <property type="match status" value="1"/>
</dbReference>
<keyword evidence="8 11" id="KW-0067">ATP-binding</keyword>
<dbReference type="Gene3D" id="3.40.50.300">
    <property type="entry name" value="P-loop containing nucleotide triphosphate hydrolases"/>
    <property type="match status" value="1"/>
</dbReference>
<evidence type="ECO:0000256" key="3">
    <source>
        <dbReference type="ARBA" id="ARBA00005417"/>
    </source>
</evidence>
<dbReference type="PROSITE" id="PS00211">
    <property type="entry name" value="ABC_TRANSPORTER_1"/>
    <property type="match status" value="1"/>
</dbReference>
<dbReference type="PROSITE" id="PS50893">
    <property type="entry name" value="ABC_TRANSPORTER_2"/>
    <property type="match status" value="1"/>
</dbReference>
<feature type="domain" description="ABC transporter" evidence="12">
    <location>
        <begin position="27"/>
        <end position="249"/>
    </location>
</feature>
<accession>A0A450RUR5</accession>
<comment type="similarity">
    <text evidence="3 11">Belongs to the ABC transporter superfamily.</text>
</comment>
<keyword evidence="6 11" id="KW-0132">Cell division</keyword>
<evidence type="ECO:0000256" key="6">
    <source>
        <dbReference type="ARBA" id="ARBA00022618"/>
    </source>
</evidence>
<dbReference type="EMBL" id="CAADEX010000003">
    <property type="protein sequence ID" value="VFJ42818.1"/>
    <property type="molecule type" value="Genomic_DNA"/>
</dbReference>
<dbReference type="NCBIfam" id="TIGR02673">
    <property type="entry name" value="FtsE"/>
    <property type="match status" value="1"/>
</dbReference>
<dbReference type="FunFam" id="3.40.50.300:FF:000056">
    <property type="entry name" value="Cell division ATP-binding protein FtsE"/>
    <property type="match status" value="1"/>
</dbReference>
<name>A0A450RUR5_9GAMM</name>
<evidence type="ECO:0000256" key="2">
    <source>
        <dbReference type="ARBA" id="ARBA00004202"/>
    </source>
</evidence>
<evidence type="ECO:0000256" key="5">
    <source>
        <dbReference type="ARBA" id="ARBA00022475"/>
    </source>
</evidence>
<evidence type="ECO:0000256" key="4">
    <source>
        <dbReference type="ARBA" id="ARBA00020019"/>
    </source>
</evidence>
<dbReference type="GO" id="GO:0016887">
    <property type="term" value="F:ATP hydrolysis activity"/>
    <property type="evidence" value="ECO:0007669"/>
    <property type="project" value="InterPro"/>
</dbReference>
<evidence type="ECO:0000259" key="12">
    <source>
        <dbReference type="PROSITE" id="PS50893"/>
    </source>
</evidence>
<dbReference type="InterPro" id="IPR005286">
    <property type="entry name" value="Cell_div_FtsE"/>
</dbReference>
<comment type="subcellular location">
    <subcellularLocation>
        <location evidence="11">Cell inner membrane</location>
        <topology evidence="11">Peripheral membrane protein</topology>
        <orientation evidence="11">Cytoplasmic side</orientation>
    </subcellularLocation>
    <subcellularLocation>
        <location evidence="2">Cell membrane</location>
        <topology evidence="2">Peripheral membrane protein</topology>
    </subcellularLocation>
</comment>
<dbReference type="GO" id="GO:0005886">
    <property type="term" value="C:plasma membrane"/>
    <property type="evidence" value="ECO:0007669"/>
    <property type="project" value="UniProtKB-SubCell"/>
</dbReference>
<dbReference type="InterPro" id="IPR027417">
    <property type="entry name" value="P-loop_NTPase"/>
</dbReference>
<dbReference type="InterPro" id="IPR017871">
    <property type="entry name" value="ABC_transporter-like_CS"/>
</dbReference>